<reference evidence="1 2" key="1">
    <citation type="submission" date="2022-04" db="EMBL/GenBank/DDBJ databases">
        <title>Identification of a novel bacterium isolated from mangrove sediments.</title>
        <authorList>
            <person name="Pan X."/>
        </authorList>
    </citation>
    <scope>NUCLEOTIDE SEQUENCE [LARGE SCALE GENOMIC DNA]</scope>
    <source>
        <strain evidence="1 2">B2638</strain>
    </source>
</reference>
<organism evidence="1 2">
    <name type="scientific">Novosphingobium beihaiensis</name>
    <dbReference type="NCBI Taxonomy" id="2930389"/>
    <lineage>
        <taxon>Bacteria</taxon>
        <taxon>Pseudomonadati</taxon>
        <taxon>Pseudomonadota</taxon>
        <taxon>Alphaproteobacteria</taxon>
        <taxon>Sphingomonadales</taxon>
        <taxon>Sphingomonadaceae</taxon>
        <taxon>Novosphingobium</taxon>
    </lineage>
</organism>
<proteinExistence type="predicted"/>
<dbReference type="EMBL" id="JALHLG010000001">
    <property type="protein sequence ID" value="MCJ2185371.1"/>
    <property type="molecule type" value="Genomic_DNA"/>
</dbReference>
<accession>A0ABT0BKJ5</accession>
<gene>
    <name evidence="1" type="ORF">MTR66_00915</name>
</gene>
<dbReference type="Proteomes" id="UP001202281">
    <property type="component" value="Unassembled WGS sequence"/>
</dbReference>
<sequence>MSKILLAEPADPEEALAAVVALRRHADRLERRAVRQAISAGWSWADIAEALGVTRQAAHKRLAPLILREGERE</sequence>
<keyword evidence="2" id="KW-1185">Reference proteome</keyword>
<dbReference type="RefSeq" id="WP_243917100.1">
    <property type="nucleotide sequence ID" value="NZ_JALHLG010000001.1"/>
</dbReference>
<protein>
    <recommendedName>
        <fullName evidence="3">Homeodomain-like domain-containing protein</fullName>
    </recommendedName>
</protein>
<evidence type="ECO:0000313" key="1">
    <source>
        <dbReference type="EMBL" id="MCJ2185371.1"/>
    </source>
</evidence>
<evidence type="ECO:0008006" key="3">
    <source>
        <dbReference type="Google" id="ProtNLM"/>
    </source>
</evidence>
<name>A0ABT0BKJ5_9SPHN</name>
<evidence type="ECO:0000313" key="2">
    <source>
        <dbReference type="Proteomes" id="UP001202281"/>
    </source>
</evidence>
<comment type="caution">
    <text evidence="1">The sequence shown here is derived from an EMBL/GenBank/DDBJ whole genome shotgun (WGS) entry which is preliminary data.</text>
</comment>